<dbReference type="GO" id="GO:0048038">
    <property type="term" value="F:quinone binding"/>
    <property type="evidence" value="ECO:0007669"/>
    <property type="project" value="UniProtKB-KW"/>
</dbReference>
<evidence type="ECO:0000313" key="10">
    <source>
        <dbReference type="Proteomes" id="UP000610746"/>
    </source>
</evidence>
<dbReference type="PROSITE" id="PS00535">
    <property type="entry name" value="COMPLEX1_49K"/>
    <property type="match status" value="1"/>
</dbReference>
<dbReference type="InterPro" id="IPR029014">
    <property type="entry name" value="NiFe-Hase_large"/>
</dbReference>
<dbReference type="Gene3D" id="1.10.645.10">
    <property type="entry name" value="Cytochrome-c3 Hydrogenase, chain B"/>
    <property type="match status" value="1"/>
</dbReference>
<keyword evidence="4 6" id="KW-1278">Translocase</keyword>
<dbReference type="GO" id="GO:0051287">
    <property type="term" value="F:NAD binding"/>
    <property type="evidence" value="ECO:0007669"/>
    <property type="project" value="InterPro"/>
</dbReference>
<evidence type="ECO:0000256" key="4">
    <source>
        <dbReference type="ARBA" id="ARBA00022967"/>
    </source>
</evidence>
<evidence type="ECO:0000256" key="2">
    <source>
        <dbReference type="ARBA" id="ARBA00005769"/>
    </source>
</evidence>
<comment type="subunit">
    <text evidence="6">NDH-1 is composed of 14 different subunits. Subunits NuoB, C, D, E, F, and G constitute the peripheral sector of the complex.</text>
</comment>
<dbReference type="NCBIfam" id="NF004739">
    <property type="entry name" value="PRK06075.1"/>
    <property type="match status" value="1"/>
</dbReference>
<evidence type="ECO:0000256" key="5">
    <source>
        <dbReference type="ARBA" id="ARBA00023027"/>
    </source>
</evidence>
<gene>
    <name evidence="6" type="primary">nuoD</name>
    <name evidence="9" type="ORF">HNQ03_001517</name>
</gene>
<comment type="caution">
    <text evidence="9">The sequence shown here is derived from an EMBL/GenBank/DDBJ whole genome shotgun (WGS) entry which is preliminary data.</text>
</comment>
<accession>A0A8J8G9J8</accession>
<comment type="catalytic activity">
    <reaction evidence="6">
        <text>a quinone + NADH + 5 H(+)(in) = a quinol + NAD(+) + 4 H(+)(out)</text>
        <dbReference type="Rhea" id="RHEA:57888"/>
        <dbReference type="ChEBI" id="CHEBI:15378"/>
        <dbReference type="ChEBI" id="CHEBI:24646"/>
        <dbReference type="ChEBI" id="CHEBI:57540"/>
        <dbReference type="ChEBI" id="CHEBI:57945"/>
        <dbReference type="ChEBI" id="CHEBI:132124"/>
    </reaction>
</comment>
<evidence type="ECO:0000256" key="6">
    <source>
        <dbReference type="HAMAP-Rule" id="MF_01358"/>
    </source>
</evidence>
<name>A0A8J8G9J8_9FLAO</name>
<evidence type="ECO:0000256" key="7">
    <source>
        <dbReference type="RuleBase" id="RU003685"/>
    </source>
</evidence>
<comment type="similarity">
    <text evidence="2 6 7">Belongs to the complex I 49 kDa subunit family.</text>
</comment>
<dbReference type="PANTHER" id="PTHR11993">
    <property type="entry name" value="NADH-UBIQUINONE OXIDOREDUCTASE 49 KDA SUBUNIT"/>
    <property type="match status" value="1"/>
</dbReference>
<keyword evidence="10" id="KW-1185">Reference proteome</keyword>
<evidence type="ECO:0000259" key="8">
    <source>
        <dbReference type="Pfam" id="PF00346"/>
    </source>
</evidence>
<evidence type="ECO:0000313" key="9">
    <source>
        <dbReference type="EMBL" id="NRS92442.1"/>
    </source>
</evidence>
<keyword evidence="6" id="KW-0472">Membrane</keyword>
<reference evidence="9" key="1">
    <citation type="submission" date="2020-05" db="EMBL/GenBank/DDBJ databases">
        <title>Genomic Encyclopedia of Type Strains, Phase IV (KMG-V): Genome sequencing to study the core and pangenomes of soil and plant-associated prokaryotes.</title>
        <authorList>
            <person name="Whitman W."/>
        </authorList>
    </citation>
    <scope>NUCLEOTIDE SEQUENCE</scope>
    <source>
        <strain evidence="9">16F</strain>
    </source>
</reference>
<dbReference type="InterPro" id="IPR014029">
    <property type="entry name" value="NADH_UbQ_OxRdtase_49kDa_CS"/>
</dbReference>
<dbReference type="GO" id="GO:0005886">
    <property type="term" value="C:plasma membrane"/>
    <property type="evidence" value="ECO:0007669"/>
    <property type="project" value="UniProtKB-SubCell"/>
</dbReference>
<organism evidence="9 10">
    <name type="scientific">Frigoriflavimonas asaccharolytica</name>
    <dbReference type="NCBI Taxonomy" id="2735899"/>
    <lineage>
        <taxon>Bacteria</taxon>
        <taxon>Pseudomonadati</taxon>
        <taxon>Bacteroidota</taxon>
        <taxon>Flavobacteriia</taxon>
        <taxon>Flavobacteriales</taxon>
        <taxon>Weeksellaceae</taxon>
        <taxon>Frigoriflavimonas</taxon>
    </lineage>
</organism>
<dbReference type="RefSeq" id="WP_173779049.1">
    <property type="nucleotide sequence ID" value="NZ_JABSNO010000009.1"/>
</dbReference>
<comment type="function">
    <text evidence="6">NDH-1 shuttles electrons from NADH, via FMN and iron-sulfur (Fe-S) centers, to quinones in the respiratory chain. The immediate electron acceptor for the enzyme in this species is believed to be a menaquinone. Couples the redox reaction to proton translocation (for every two electrons transferred, four hydrogen ions are translocated across the cytoplasmic membrane), and thus conserves the redox energy in a proton gradient.</text>
</comment>
<evidence type="ECO:0000256" key="3">
    <source>
        <dbReference type="ARBA" id="ARBA00022448"/>
    </source>
</evidence>
<dbReference type="GO" id="GO:0050136">
    <property type="term" value="F:NADH dehydrogenase (quinone) (non-electrogenic) activity"/>
    <property type="evidence" value="ECO:0007669"/>
    <property type="project" value="UniProtKB-UniRule"/>
</dbReference>
<dbReference type="AlphaFoldDB" id="A0A8J8G9J8"/>
<dbReference type="EC" id="7.1.1.-" evidence="6"/>
<dbReference type="EMBL" id="JABSNO010000009">
    <property type="protein sequence ID" value="NRS92442.1"/>
    <property type="molecule type" value="Genomic_DNA"/>
</dbReference>
<comment type="function">
    <text evidence="1">NDH-1 shuttles electrons from NADH, via FMN and iron-sulfur (Fe-S) centers, to quinones in the respiratory chain. The immediate electron acceptor for the enzyme in this species is believed to be ubiquinone. Couples the redox reaction to proton translocation (for every two electrons transferred, four hydrogen ions are translocated across the cytoplasmic membrane), and thus conserves the redox energy in a proton gradient.</text>
</comment>
<dbReference type="HAMAP" id="MF_01358">
    <property type="entry name" value="NDH1_NuoD"/>
    <property type="match status" value="1"/>
</dbReference>
<sequence>MKDNALSDIINEYDVSDHDDSQIYTLNLGPTHPATHGIFQNVLTMDGERILHAEQTVGYIHRAFEKISERRNYTQITTLTDRLNYCSAPINNFGWHMTMEKLLNIKVPKRVDYLRVIFMELARIADHIICNGVTAMDAGAITGLTYIFQDRERIYEMYERVCGGRLTTNMGRIGGFERDIDEKFHELIQAFIKDFPGRFQEFCDLNERNRIFMDRTINVGGISAERALSYGFTGPNLRAAGVDYDVRVASPYSSYEDFDFDIPVGTSGDTYDRFMVRQQEVWESMKIIKQAYENLPEGAFHADVPEFYLPEKADVYNKMEALIYHFKIVMGETEIPKGEVYHSVEGGNGELGFYLESDGARSPYRLHFRRPCFVYYQAYPEMIKGSFISDAIVTMCSMNIIAGELDA</sequence>
<dbReference type="SUPFAM" id="SSF56762">
    <property type="entry name" value="HydB/Nqo4-like"/>
    <property type="match status" value="1"/>
</dbReference>
<dbReference type="PANTHER" id="PTHR11993:SF10">
    <property type="entry name" value="NADH DEHYDROGENASE [UBIQUINONE] IRON-SULFUR PROTEIN 2, MITOCHONDRIAL"/>
    <property type="match status" value="1"/>
</dbReference>
<dbReference type="Proteomes" id="UP000610746">
    <property type="component" value="Unassembled WGS sequence"/>
</dbReference>
<keyword evidence="5 6" id="KW-0520">NAD</keyword>
<keyword evidence="6" id="KW-1003">Cell membrane</keyword>
<proteinExistence type="inferred from homology"/>
<protein>
    <recommendedName>
        <fullName evidence="6">NADH-quinone oxidoreductase subunit D</fullName>
        <ecNumber evidence="6">7.1.1.-</ecNumber>
    </recommendedName>
    <alternativeName>
        <fullName evidence="6">NADH dehydrogenase I subunit D</fullName>
    </alternativeName>
    <alternativeName>
        <fullName evidence="6">NDH-1 subunit D</fullName>
    </alternativeName>
</protein>
<keyword evidence="6" id="KW-0874">Quinone</keyword>
<comment type="subcellular location">
    <subcellularLocation>
        <location evidence="6">Cell membrane</location>
        <topology evidence="6">Peripheral membrane protein</topology>
        <orientation evidence="6">Cytoplasmic side</orientation>
    </subcellularLocation>
</comment>
<keyword evidence="3 6" id="KW-0813">Transport</keyword>
<dbReference type="InterPro" id="IPR022885">
    <property type="entry name" value="NDH1_su_D/H"/>
</dbReference>
<dbReference type="Pfam" id="PF00346">
    <property type="entry name" value="Complex1_49kDa"/>
    <property type="match status" value="1"/>
</dbReference>
<feature type="domain" description="NADH-quinone oxidoreductase subunit D" evidence="8">
    <location>
        <begin position="137"/>
        <end position="406"/>
    </location>
</feature>
<dbReference type="InterPro" id="IPR001135">
    <property type="entry name" value="NADH_Q_OxRdtase_suD"/>
</dbReference>
<evidence type="ECO:0000256" key="1">
    <source>
        <dbReference type="ARBA" id="ARBA00002378"/>
    </source>
</evidence>